<dbReference type="EMBL" id="JARKIK010000056">
    <property type="protein sequence ID" value="KAK8732779.1"/>
    <property type="molecule type" value="Genomic_DNA"/>
</dbReference>
<keyword evidence="4 7" id="KW-0808">Transferase</keyword>
<dbReference type="Gene3D" id="3.40.50.12760">
    <property type="match status" value="1"/>
</dbReference>
<feature type="domain" description="Adrift-type SAM-dependent 2'-O-MTase" evidence="9">
    <location>
        <begin position="165"/>
        <end position="399"/>
    </location>
</feature>
<protein>
    <recommendedName>
        <fullName evidence="2">Cap-specific mRNA (nucleoside-2'-O-)-methyltransferase 2</fullName>
        <ecNumber evidence="1">2.1.1.296</ecNumber>
    </recommendedName>
</protein>
<keyword evidence="3 7" id="KW-0489">Methyltransferase</keyword>
<dbReference type="InterPro" id="IPR025807">
    <property type="entry name" value="Adrift-typ_MeTrfase"/>
</dbReference>
<feature type="binding site" evidence="7">
    <location>
        <position position="244"/>
    </location>
    <ligand>
        <name>S-adenosyl-L-methionine</name>
        <dbReference type="ChEBI" id="CHEBI:59789"/>
    </ligand>
</feature>
<evidence type="ECO:0000256" key="4">
    <source>
        <dbReference type="ARBA" id="ARBA00022679"/>
    </source>
</evidence>
<dbReference type="PROSITE" id="PS51614">
    <property type="entry name" value="SAM_MT_ADRIFT"/>
    <property type="match status" value="1"/>
</dbReference>
<feature type="region of interest" description="Disordered" evidence="8">
    <location>
        <begin position="191"/>
        <end position="211"/>
    </location>
</feature>
<name>A0AAW0X3Y0_CHEQU</name>
<keyword evidence="11" id="KW-1185">Reference proteome</keyword>
<evidence type="ECO:0000256" key="8">
    <source>
        <dbReference type="SAM" id="MobiDB-lite"/>
    </source>
</evidence>
<dbReference type="PANTHER" id="PTHR16121:SF2">
    <property type="entry name" value="CAP-SPECIFIC MRNA (NUCLEOSIDE-2'-O-)-METHYLTRANSFERASE 2"/>
    <property type="match status" value="1"/>
</dbReference>
<dbReference type="GO" id="GO:0032259">
    <property type="term" value="P:methylation"/>
    <property type="evidence" value="ECO:0007669"/>
    <property type="project" value="UniProtKB-KW"/>
</dbReference>
<gene>
    <name evidence="10" type="ORF">OTU49_006920</name>
</gene>
<sequence length="788" mass="89096">MEVEESLSEKVEGEDGFSFHPQREKRSTRPELTPPKFFRHQRKRQHQDNKRSRGFLAQDGNKFPLLDFIDHIQAQVAVEEHFSKHFTFKKMSEMGGNDAWKLPAAETMYTQSTWQDEELQAMKVTLNKTKEQLSDKDIEVWHSHTNNTNPTQKVSYAIRCRAQPEMVTQAWLKFYEIVNKYPTVPVDVETKESENSFDAGDQGQSAHSDEGSTHFNSVHLCEAPGAFILALNHYLALNRSTLKWQWLGNTLNPYYEGTPLDQCITEDRFIYLTLKKWSFGRDNTGDIMVWDNLCSIVKDAQCLGPIHLVTADGSFDCQANPSEQEKMTHSLHLCEIVAAMHLLAPGGSLVVKKFTLFESDTVALLYLLCCVFEHVHLYKPGTSKQGNSEVYAIALNYCGKDKCSEHLNKLSEVYGPNVHPKSMFALDDIPKEFIHQMRVCADMFMQHQITTIKRNIALFPNMPEKDKQYNELLKVKATTLFFERNYCVPIPMDKTITDGNVNKSRHLLESDWNKTGSAMLMRNNCVRSKLEILHLFLNSCINDYSCVRSDNDLKGIRTVQASASFVSPLLEKIEFEKIRGKPFHFIDSSKFCSVRVIRIYGELHRICLKSSSSGMIKCDESLLDSVLCQHPGSQVLRGEVLTGPHSGVLALEQALVLLEKGEVCAGGSVVLINAPLLSRLQYGLLFVLASAFKQVKIYTSPEVGKQLPVLVLEGLQSLSLGEAVVHALHHAGWSPDGGSGGVQGFLQIVTLQSLMQYEPLQAIFHYNIHHSIHHALAFYKVAMMHLNQ</sequence>
<dbReference type="InterPro" id="IPR029063">
    <property type="entry name" value="SAM-dependent_MTases_sf"/>
</dbReference>
<organism evidence="10 11">
    <name type="scientific">Cherax quadricarinatus</name>
    <name type="common">Australian red claw crayfish</name>
    <dbReference type="NCBI Taxonomy" id="27406"/>
    <lineage>
        <taxon>Eukaryota</taxon>
        <taxon>Metazoa</taxon>
        <taxon>Ecdysozoa</taxon>
        <taxon>Arthropoda</taxon>
        <taxon>Crustacea</taxon>
        <taxon>Multicrustacea</taxon>
        <taxon>Malacostraca</taxon>
        <taxon>Eumalacostraca</taxon>
        <taxon>Eucarida</taxon>
        <taxon>Decapoda</taxon>
        <taxon>Pleocyemata</taxon>
        <taxon>Astacidea</taxon>
        <taxon>Parastacoidea</taxon>
        <taxon>Parastacidae</taxon>
        <taxon>Cherax</taxon>
    </lineage>
</organism>
<dbReference type="Proteomes" id="UP001445076">
    <property type="component" value="Unassembled WGS sequence"/>
</dbReference>
<reference evidence="10 11" key="1">
    <citation type="journal article" date="2024" name="BMC Genomics">
        <title>Genome assembly of redclaw crayfish (Cherax quadricarinatus) provides insights into its immune adaptation and hypoxia tolerance.</title>
        <authorList>
            <person name="Liu Z."/>
            <person name="Zheng J."/>
            <person name="Li H."/>
            <person name="Fang K."/>
            <person name="Wang S."/>
            <person name="He J."/>
            <person name="Zhou D."/>
            <person name="Weng S."/>
            <person name="Chi M."/>
            <person name="Gu Z."/>
            <person name="He J."/>
            <person name="Li F."/>
            <person name="Wang M."/>
        </authorList>
    </citation>
    <scope>NUCLEOTIDE SEQUENCE [LARGE SCALE GENOMIC DNA]</scope>
    <source>
        <strain evidence="10">ZL_2023a</strain>
    </source>
</reference>
<evidence type="ECO:0000313" key="10">
    <source>
        <dbReference type="EMBL" id="KAK8732779.1"/>
    </source>
</evidence>
<evidence type="ECO:0000256" key="2">
    <source>
        <dbReference type="ARBA" id="ARBA00021134"/>
    </source>
</evidence>
<feature type="binding site" evidence="7">
    <location>
        <position position="312"/>
    </location>
    <ligand>
        <name>S-adenosyl-L-methionine</name>
        <dbReference type="ChEBI" id="CHEBI:59789"/>
    </ligand>
</feature>
<evidence type="ECO:0000259" key="9">
    <source>
        <dbReference type="PROSITE" id="PS51614"/>
    </source>
</evidence>
<dbReference type="GO" id="GO:0005737">
    <property type="term" value="C:cytoplasm"/>
    <property type="evidence" value="ECO:0007669"/>
    <property type="project" value="TreeGrafter"/>
</dbReference>
<evidence type="ECO:0000256" key="5">
    <source>
        <dbReference type="ARBA" id="ARBA00022691"/>
    </source>
</evidence>
<dbReference type="InterPro" id="IPR050851">
    <property type="entry name" value="mRNA_Cap_2O-Ribose_MeTrfase"/>
</dbReference>
<dbReference type="GO" id="GO:0005634">
    <property type="term" value="C:nucleus"/>
    <property type="evidence" value="ECO:0007669"/>
    <property type="project" value="TreeGrafter"/>
</dbReference>
<dbReference type="PANTHER" id="PTHR16121">
    <property type="entry name" value="CAP-SPECIFIC MRNA (NUCLEOSIDE-2'-O-)-METHYLTRANSFERASE 1-RELATED"/>
    <property type="match status" value="1"/>
</dbReference>
<dbReference type="GO" id="GO:0004483">
    <property type="term" value="F:methyltransferase cap1 activity"/>
    <property type="evidence" value="ECO:0007669"/>
    <property type="project" value="UniProtKB-ARBA"/>
</dbReference>
<comment type="catalytic activity">
    <reaction evidence="6">
        <text>a 5'-end (N(7)-methyl 5'-triphosphoguanosine)-(2'-O-methyl-ribonucleoside)-(ribonucleotide) in mRNA + S-adenosyl-L-methionine = a 5'-end (N(7)-methyl 5'-triphosphoguanosine)-(2'-O-methyl-ribonucleoside)-(2'-O-methyl-ribonucleotide) in mRNA + S-adenosyl-L-homocysteine + H(+)</text>
        <dbReference type="Rhea" id="RHEA:67024"/>
        <dbReference type="Rhea" id="RHEA-COMP:17169"/>
        <dbReference type="Rhea" id="RHEA-COMP:17170"/>
        <dbReference type="ChEBI" id="CHEBI:15378"/>
        <dbReference type="ChEBI" id="CHEBI:57856"/>
        <dbReference type="ChEBI" id="CHEBI:59789"/>
        <dbReference type="ChEBI" id="CHEBI:167612"/>
        <dbReference type="ChEBI" id="CHEBI:167614"/>
        <dbReference type="EC" id="2.1.1.296"/>
    </reaction>
</comment>
<evidence type="ECO:0000256" key="3">
    <source>
        <dbReference type="ARBA" id="ARBA00022603"/>
    </source>
</evidence>
<evidence type="ECO:0000256" key="1">
    <source>
        <dbReference type="ARBA" id="ARBA00012770"/>
    </source>
</evidence>
<evidence type="ECO:0000256" key="6">
    <source>
        <dbReference type="ARBA" id="ARBA00049477"/>
    </source>
</evidence>
<dbReference type="InterPro" id="IPR002877">
    <property type="entry name" value="RNA_MeTrfase_FtsJ_dom"/>
</dbReference>
<comment type="caution">
    <text evidence="10">The sequence shown here is derived from an EMBL/GenBank/DDBJ whole genome shotgun (WGS) entry which is preliminary data.</text>
</comment>
<feature type="binding site" evidence="7">
    <location>
        <position position="225"/>
    </location>
    <ligand>
        <name>S-adenosyl-L-methionine</name>
        <dbReference type="ChEBI" id="CHEBI:59789"/>
    </ligand>
</feature>
<dbReference type="SUPFAM" id="SSF53335">
    <property type="entry name" value="S-adenosyl-L-methionine-dependent methyltransferases"/>
    <property type="match status" value="1"/>
</dbReference>
<dbReference type="GO" id="GO:0006370">
    <property type="term" value="P:7-methylguanosine mRNA capping"/>
    <property type="evidence" value="ECO:0007669"/>
    <property type="project" value="TreeGrafter"/>
</dbReference>
<feature type="active site" description="Proton acceptor" evidence="7">
    <location>
        <position position="352"/>
    </location>
</feature>
<dbReference type="Pfam" id="PF01728">
    <property type="entry name" value="FtsJ"/>
    <property type="match status" value="1"/>
</dbReference>
<proteinExistence type="predicted"/>
<evidence type="ECO:0000256" key="7">
    <source>
        <dbReference type="PROSITE-ProRule" id="PRU00946"/>
    </source>
</evidence>
<feature type="region of interest" description="Disordered" evidence="8">
    <location>
        <begin position="1"/>
        <end position="56"/>
    </location>
</feature>
<dbReference type="AlphaFoldDB" id="A0AAW0X3Y0"/>
<evidence type="ECO:0000313" key="11">
    <source>
        <dbReference type="Proteomes" id="UP001445076"/>
    </source>
</evidence>
<accession>A0AAW0X3Y0</accession>
<dbReference type="EC" id="2.1.1.296" evidence="1"/>
<keyword evidence="5 7" id="KW-0949">S-adenosyl-L-methionine</keyword>
<dbReference type="GO" id="GO:0120550">
    <property type="term" value="F:methyltransferase cap2 activity"/>
    <property type="evidence" value="ECO:0007669"/>
    <property type="project" value="UniProtKB-EC"/>
</dbReference>